<evidence type="ECO:0000256" key="10">
    <source>
        <dbReference type="ARBA" id="ARBA00023170"/>
    </source>
</evidence>
<evidence type="ECO:0000313" key="16">
    <source>
        <dbReference type="Proteomes" id="UP000694540"/>
    </source>
</evidence>
<evidence type="ECO:0000256" key="11">
    <source>
        <dbReference type="ARBA" id="ARBA00023180"/>
    </source>
</evidence>
<evidence type="ECO:0000256" key="3">
    <source>
        <dbReference type="ARBA" id="ARBA00010663"/>
    </source>
</evidence>
<evidence type="ECO:0000259" key="14">
    <source>
        <dbReference type="PROSITE" id="PS50262"/>
    </source>
</evidence>
<dbReference type="InterPro" id="IPR017452">
    <property type="entry name" value="GPCR_Rhodpsn_7TM"/>
</dbReference>
<dbReference type="Pfam" id="PF03402">
    <property type="entry name" value="V1R"/>
    <property type="match status" value="1"/>
</dbReference>
<dbReference type="SUPFAM" id="SSF81321">
    <property type="entry name" value="Family A G protein-coupled receptor-like"/>
    <property type="match status" value="1"/>
</dbReference>
<evidence type="ECO:0000256" key="2">
    <source>
        <dbReference type="ARBA" id="ARBA00004651"/>
    </source>
</evidence>
<sequence length="299" mass="34796">MDTKDSAIRVIFLLQNTTGILGNFYLAYHFLFLYFTGRRSRPTDLILKHMILVNLSVILSKAIPETLTDFGWKRFINNLGCKFVPYLHRVSRNVSIGTTCSLSVFQVIMISPSDSRWAELKGKAPRYIGTFNMLCWTLNMILNILVPLYTTEKINKTINIRYVDHFYCYSVIYSDITENIYMPLVLFYDVFFLVLMVWSSGSMVLILHRHKQRVQYLHRKDQSARPSPETTATKSILIVVCFFVSSWTVASVLHCCMTVFHHPSFWLRSTYRLIEGCFPTLSPYILMSHDTRRARFCSA</sequence>
<keyword evidence="11" id="KW-0325">Glycoprotein</keyword>
<keyword evidence="8 13" id="KW-0297">G-protein coupled receptor</keyword>
<dbReference type="GO" id="GO:0019236">
    <property type="term" value="P:response to pheromone"/>
    <property type="evidence" value="ECO:0007669"/>
    <property type="project" value="UniProtKB-KW"/>
</dbReference>
<keyword evidence="10 13" id="KW-0675">Receptor</keyword>
<feature type="transmembrane region" description="Helical" evidence="13">
    <location>
        <begin position="131"/>
        <end position="149"/>
    </location>
</feature>
<evidence type="ECO:0000256" key="8">
    <source>
        <dbReference type="ARBA" id="ARBA00023040"/>
    </source>
</evidence>
<evidence type="ECO:0000256" key="4">
    <source>
        <dbReference type="ARBA" id="ARBA00022475"/>
    </source>
</evidence>
<feature type="domain" description="G-protein coupled receptors family 1 profile" evidence="14">
    <location>
        <begin position="22"/>
        <end position="286"/>
    </location>
</feature>
<proteinExistence type="inferred from homology"/>
<evidence type="ECO:0000256" key="13">
    <source>
        <dbReference type="RuleBase" id="RU364061"/>
    </source>
</evidence>
<dbReference type="AlphaFoldDB" id="A0A8C3VX78"/>
<dbReference type="InterPro" id="IPR004072">
    <property type="entry name" value="Vmron_rcpt_1"/>
</dbReference>
<organism evidence="15 16">
    <name type="scientific">Catagonus wagneri</name>
    <name type="common">Chacoan peccary</name>
    <dbReference type="NCBI Taxonomy" id="51154"/>
    <lineage>
        <taxon>Eukaryota</taxon>
        <taxon>Metazoa</taxon>
        <taxon>Chordata</taxon>
        <taxon>Craniata</taxon>
        <taxon>Vertebrata</taxon>
        <taxon>Euteleostomi</taxon>
        <taxon>Mammalia</taxon>
        <taxon>Eutheria</taxon>
        <taxon>Laurasiatheria</taxon>
        <taxon>Artiodactyla</taxon>
        <taxon>Suina</taxon>
        <taxon>Tayassuidae</taxon>
        <taxon>Catagonus</taxon>
    </lineage>
</organism>
<keyword evidence="9 13" id="KW-0472">Membrane</keyword>
<keyword evidence="5 13" id="KW-0589">Pheromone response</keyword>
<dbReference type="FunFam" id="1.20.1070.10:FF:000033">
    <property type="entry name" value="Vomeronasal type-1 receptor"/>
    <property type="match status" value="1"/>
</dbReference>
<keyword evidence="12 13" id="KW-0807">Transducer</keyword>
<evidence type="ECO:0000256" key="5">
    <source>
        <dbReference type="ARBA" id="ARBA00022507"/>
    </source>
</evidence>
<dbReference type="PANTHER" id="PTHR24062">
    <property type="entry name" value="VOMERONASAL TYPE-1 RECEPTOR"/>
    <property type="match status" value="1"/>
</dbReference>
<comment type="similarity">
    <text evidence="3 13">Belongs to the G-protein coupled receptor 1 family.</text>
</comment>
<keyword evidence="6 13" id="KW-0812">Transmembrane</keyword>
<feature type="transmembrane region" description="Helical" evidence="13">
    <location>
        <begin position="235"/>
        <end position="260"/>
    </location>
</feature>
<accession>A0A8C3VX78</accession>
<evidence type="ECO:0000313" key="15">
    <source>
        <dbReference type="Ensembl" id="ENSCWAP00000005914.1"/>
    </source>
</evidence>
<comment type="function">
    <text evidence="1">Putative pheromone receptor.</text>
</comment>
<dbReference type="PRINTS" id="PR01534">
    <property type="entry name" value="VOMERONASL1R"/>
</dbReference>
<evidence type="ECO:0000256" key="7">
    <source>
        <dbReference type="ARBA" id="ARBA00022989"/>
    </source>
</evidence>
<keyword evidence="4 13" id="KW-1003">Cell membrane</keyword>
<name>A0A8C3VX78_9CETA</name>
<dbReference type="GO" id="GO:0007606">
    <property type="term" value="P:sensory perception of chemical stimulus"/>
    <property type="evidence" value="ECO:0007669"/>
    <property type="project" value="UniProtKB-ARBA"/>
</dbReference>
<dbReference type="PROSITE" id="PS50262">
    <property type="entry name" value="G_PROTEIN_RECEP_F1_2"/>
    <property type="match status" value="1"/>
</dbReference>
<dbReference type="Ensembl" id="ENSCWAT00000006390.1">
    <property type="protein sequence ID" value="ENSCWAP00000005914.1"/>
    <property type="gene ID" value="ENSCWAG00000004570.1"/>
</dbReference>
<evidence type="ECO:0000256" key="1">
    <source>
        <dbReference type="ARBA" id="ARBA00003878"/>
    </source>
</evidence>
<comment type="subcellular location">
    <subcellularLocation>
        <location evidence="2 13">Cell membrane</location>
        <topology evidence="2 13">Multi-pass membrane protein</topology>
    </subcellularLocation>
</comment>
<dbReference type="Proteomes" id="UP000694540">
    <property type="component" value="Unplaced"/>
</dbReference>
<feature type="transmembrane region" description="Helical" evidence="13">
    <location>
        <begin position="185"/>
        <end position="207"/>
    </location>
</feature>
<keyword evidence="7 13" id="KW-1133">Transmembrane helix</keyword>
<dbReference type="GO" id="GO:0016503">
    <property type="term" value="F:pheromone receptor activity"/>
    <property type="evidence" value="ECO:0007669"/>
    <property type="project" value="InterPro"/>
</dbReference>
<evidence type="ECO:0000256" key="6">
    <source>
        <dbReference type="ARBA" id="ARBA00022692"/>
    </source>
</evidence>
<dbReference type="GeneTree" id="ENSGT00960000186612"/>
<comment type="caution">
    <text evidence="13">Lacks conserved residue(s) required for the propagation of feature annotation.</text>
</comment>
<protein>
    <recommendedName>
        <fullName evidence="13">Vomeronasal type-1 receptor</fullName>
    </recommendedName>
</protein>
<dbReference type="Gene3D" id="1.20.1070.10">
    <property type="entry name" value="Rhodopsin 7-helix transmembrane proteins"/>
    <property type="match status" value="1"/>
</dbReference>
<keyword evidence="16" id="KW-1185">Reference proteome</keyword>
<reference evidence="15" key="2">
    <citation type="submission" date="2025-09" db="UniProtKB">
        <authorList>
            <consortium name="Ensembl"/>
        </authorList>
    </citation>
    <scope>IDENTIFICATION</scope>
</reference>
<dbReference type="GO" id="GO:0005886">
    <property type="term" value="C:plasma membrane"/>
    <property type="evidence" value="ECO:0007669"/>
    <property type="project" value="UniProtKB-SubCell"/>
</dbReference>
<evidence type="ECO:0000256" key="12">
    <source>
        <dbReference type="ARBA" id="ARBA00023224"/>
    </source>
</evidence>
<feature type="transmembrane region" description="Helical" evidence="13">
    <location>
        <begin position="12"/>
        <end position="33"/>
    </location>
</feature>
<evidence type="ECO:0000256" key="9">
    <source>
        <dbReference type="ARBA" id="ARBA00023136"/>
    </source>
</evidence>
<reference evidence="15" key="1">
    <citation type="submission" date="2025-08" db="UniProtKB">
        <authorList>
            <consortium name="Ensembl"/>
        </authorList>
    </citation>
    <scope>IDENTIFICATION</scope>
</reference>